<feature type="compositionally biased region" description="Low complexity" evidence="1">
    <location>
        <begin position="33"/>
        <end position="43"/>
    </location>
</feature>
<sequence>MPLRSVLRLLVLVTAGFAVGAGPCAWDTPPTRPQTSRPTQITPKPLQLSSPEIRHDNRAH</sequence>
<protein>
    <submittedName>
        <fullName evidence="2">Uncharacterized protein</fullName>
    </submittedName>
</protein>
<evidence type="ECO:0000313" key="2">
    <source>
        <dbReference type="EMBL" id="GGH31822.1"/>
    </source>
</evidence>
<dbReference type="AlphaFoldDB" id="A0A917MLS5"/>
<accession>A0A917MLS5</accession>
<feature type="region of interest" description="Disordered" evidence="1">
    <location>
        <begin position="20"/>
        <end position="60"/>
    </location>
</feature>
<proteinExistence type="predicted"/>
<reference evidence="2" key="2">
    <citation type="submission" date="2020-09" db="EMBL/GenBank/DDBJ databases">
        <authorList>
            <person name="Sun Q."/>
            <person name="Zhou Y."/>
        </authorList>
    </citation>
    <scope>NUCLEOTIDE SEQUENCE</scope>
    <source>
        <strain evidence="2">CGMCC 1.12214</strain>
    </source>
</reference>
<dbReference type="Proteomes" id="UP000603912">
    <property type="component" value="Unassembled WGS sequence"/>
</dbReference>
<reference evidence="2" key="1">
    <citation type="journal article" date="2014" name="Int. J. Syst. Evol. Microbiol.">
        <title>Complete genome sequence of Corynebacterium casei LMG S-19264T (=DSM 44701T), isolated from a smear-ripened cheese.</title>
        <authorList>
            <consortium name="US DOE Joint Genome Institute (JGI-PGF)"/>
            <person name="Walter F."/>
            <person name="Albersmeier A."/>
            <person name="Kalinowski J."/>
            <person name="Ruckert C."/>
        </authorList>
    </citation>
    <scope>NUCLEOTIDE SEQUENCE</scope>
    <source>
        <strain evidence="2">CGMCC 1.12214</strain>
    </source>
</reference>
<name>A0A917MLS5_9HYPH</name>
<keyword evidence="3" id="KW-1185">Reference proteome</keyword>
<dbReference type="EMBL" id="BMES01000003">
    <property type="protein sequence ID" value="GGH31822.1"/>
    <property type="molecule type" value="Genomic_DNA"/>
</dbReference>
<comment type="caution">
    <text evidence="2">The sequence shown here is derived from an EMBL/GenBank/DDBJ whole genome shotgun (WGS) entry which is preliminary data.</text>
</comment>
<gene>
    <name evidence="2" type="ORF">GCM10007036_43270</name>
</gene>
<organism evidence="2 3">
    <name type="scientific">Alsobacter metallidurans</name>
    <dbReference type="NCBI Taxonomy" id="340221"/>
    <lineage>
        <taxon>Bacteria</taxon>
        <taxon>Pseudomonadati</taxon>
        <taxon>Pseudomonadota</taxon>
        <taxon>Alphaproteobacteria</taxon>
        <taxon>Hyphomicrobiales</taxon>
        <taxon>Alsobacteraceae</taxon>
        <taxon>Alsobacter</taxon>
    </lineage>
</organism>
<evidence type="ECO:0000256" key="1">
    <source>
        <dbReference type="SAM" id="MobiDB-lite"/>
    </source>
</evidence>
<evidence type="ECO:0000313" key="3">
    <source>
        <dbReference type="Proteomes" id="UP000603912"/>
    </source>
</evidence>